<organism evidence="2 3">
    <name type="scientific">Alteromonas gracilis</name>
    <dbReference type="NCBI Taxonomy" id="1479524"/>
    <lineage>
        <taxon>Bacteria</taxon>
        <taxon>Pseudomonadati</taxon>
        <taxon>Pseudomonadota</taxon>
        <taxon>Gammaproteobacteria</taxon>
        <taxon>Alteromonadales</taxon>
        <taxon>Alteromonadaceae</taxon>
        <taxon>Alteromonas/Salinimonas group</taxon>
        <taxon>Alteromonas</taxon>
    </lineage>
</organism>
<reference evidence="3" key="1">
    <citation type="journal article" date="2020" name="Int. J. Syst. Evol. Microbiol.">
        <title>Alteromonas alba sp. nov., a marine bacterium isolated from the seawater of the West Pacific Ocean.</title>
        <authorList>
            <person name="Sun C."/>
            <person name="Wu Y.-H."/>
            <person name="Xamxidin M."/>
            <person name="Cheng H."/>
            <person name="Xu X.-W."/>
        </authorList>
    </citation>
    <scope>NUCLEOTIDE SEQUENCE [LARGE SCALE GENOMIC DNA]</scope>
    <source>
        <strain evidence="3">9a2</strain>
    </source>
</reference>
<evidence type="ECO:0000313" key="2">
    <source>
        <dbReference type="EMBL" id="PRO70122.1"/>
    </source>
</evidence>
<dbReference type="Proteomes" id="UP000239539">
    <property type="component" value="Unassembled WGS sequence"/>
</dbReference>
<comment type="caution">
    <text evidence="2">The sequence shown here is derived from an EMBL/GenBank/DDBJ whole genome shotgun (WGS) entry which is preliminary data.</text>
</comment>
<keyword evidence="3" id="KW-1185">Reference proteome</keyword>
<accession>A0ABX5CTA6</accession>
<keyword evidence="1" id="KW-0812">Transmembrane</keyword>
<protein>
    <submittedName>
        <fullName evidence="2">Uncharacterized protein</fullName>
    </submittedName>
</protein>
<keyword evidence="1" id="KW-0472">Membrane</keyword>
<sequence length="109" mass="12092">MESEHFIIMVDQPFWVSWLLIYGTTLLGSLVMYLFSFSKGFDGAIEVLKRLFPEREKAFYHRLDCVLTVCLGAAVGALLFSPTNPVQAVTAGLGWVSAVNILMSNKESS</sequence>
<gene>
    <name evidence="2" type="ORF">C6Y39_04475</name>
</gene>
<keyword evidence="1" id="KW-1133">Transmembrane helix</keyword>
<feature type="transmembrane region" description="Helical" evidence="1">
    <location>
        <begin position="15"/>
        <end position="38"/>
    </location>
</feature>
<name>A0ABX5CTA6_9ALTE</name>
<dbReference type="EMBL" id="PVNO01000010">
    <property type="protein sequence ID" value="PRO70122.1"/>
    <property type="molecule type" value="Genomic_DNA"/>
</dbReference>
<proteinExistence type="predicted"/>
<evidence type="ECO:0000313" key="3">
    <source>
        <dbReference type="Proteomes" id="UP000239539"/>
    </source>
</evidence>
<evidence type="ECO:0000256" key="1">
    <source>
        <dbReference type="SAM" id="Phobius"/>
    </source>
</evidence>
<feature type="transmembrane region" description="Helical" evidence="1">
    <location>
        <begin position="59"/>
        <end position="80"/>
    </location>
</feature>